<name>A0A923RPA1_9FIRM</name>
<keyword evidence="3" id="KW-1185">Reference proteome</keyword>
<gene>
    <name evidence="2" type="ORF">H8S37_04560</name>
</gene>
<dbReference type="InterPro" id="IPR029052">
    <property type="entry name" value="Metallo-depent_PP-like"/>
</dbReference>
<evidence type="ECO:0000313" key="3">
    <source>
        <dbReference type="Proteomes" id="UP000652477"/>
    </source>
</evidence>
<sequence>MIDINRLPNENEEQYIWRIGQAKDSGLLDMDWNEIANIINKEFRTDETEYRTEAAYRKPYQQTKRFYEAGIFNKLNEDAYFKELQLQKQDLEKERVKTRDERNELRRIIREEARKESYKEQILRSISEYHGIPLDYDKNKQFTGILKTDNDLIISCTDIHAGIEIDNYFNKFNENVLKDRFNQYLDKIFEIQLRHGSENAYVILSELVSGIIHNTLRIENNQNLIEQFLCVTNYIAEFLSELSYRFNTVNAYICPGNHSRISPKKEDSLKGENIDHLALPFLEAKLQNFKNILFNRNTIEESIAMFSVRNSIVMASHGDKDSPSNVVQKFTLLFGIRPDIVYLGHRHTNGLTTVYNCKVIQSGCMSGIDNYCLDRRLYDKPQQTISVVTERGLDCLYDVKFN</sequence>
<dbReference type="EMBL" id="JACOPF010000001">
    <property type="protein sequence ID" value="MBC5688201.1"/>
    <property type="molecule type" value="Genomic_DNA"/>
</dbReference>
<dbReference type="AlphaFoldDB" id="A0A923RPA1"/>
<evidence type="ECO:0000313" key="2">
    <source>
        <dbReference type="EMBL" id="MBC5688201.1"/>
    </source>
</evidence>
<protein>
    <recommendedName>
        <fullName evidence="4">Calcineurin-like phosphoesterase domain-containing protein</fullName>
    </recommendedName>
</protein>
<accession>A0A923RPA1</accession>
<dbReference type="Proteomes" id="UP000652477">
    <property type="component" value="Unassembled WGS sequence"/>
</dbReference>
<comment type="caution">
    <text evidence="2">The sequence shown here is derived from an EMBL/GenBank/DDBJ whole genome shotgun (WGS) entry which is preliminary data.</text>
</comment>
<reference evidence="2" key="1">
    <citation type="submission" date="2020-08" db="EMBL/GenBank/DDBJ databases">
        <title>Genome public.</title>
        <authorList>
            <person name="Liu C."/>
            <person name="Sun Q."/>
        </authorList>
    </citation>
    <scope>NUCLEOTIDE SEQUENCE</scope>
    <source>
        <strain evidence="2">NSJ-55</strain>
    </source>
</reference>
<keyword evidence="1" id="KW-0175">Coiled coil</keyword>
<evidence type="ECO:0000256" key="1">
    <source>
        <dbReference type="SAM" id="Coils"/>
    </source>
</evidence>
<dbReference type="SUPFAM" id="SSF56300">
    <property type="entry name" value="Metallo-dependent phosphatases"/>
    <property type="match status" value="1"/>
</dbReference>
<proteinExistence type="predicted"/>
<feature type="coiled-coil region" evidence="1">
    <location>
        <begin position="81"/>
        <end position="108"/>
    </location>
</feature>
<organism evidence="2 3">
    <name type="scientific">Mediterraneibacter hominis</name>
    <dbReference type="NCBI Taxonomy" id="2763054"/>
    <lineage>
        <taxon>Bacteria</taxon>
        <taxon>Bacillati</taxon>
        <taxon>Bacillota</taxon>
        <taxon>Clostridia</taxon>
        <taxon>Lachnospirales</taxon>
        <taxon>Lachnospiraceae</taxon>
        <taxon>Mediterraneibacter</taxon>
    </lineage>
</organism>
<evidence type="ECO:0008006" key="4">
    <source>
        <dbReference type="Google" id="ProtNLM"/>
    </source>
</evidence>